<dbReference type="EMBL" id="FOAZ01000003">
    <property type="protein sequence ID" value="SEK69841.1"/>
    <property type="molecule type" value="Genomic_DNA"/>
</dbReference>
<dbReference type="STRING" id="235985.SAMN05414137_103152"/>
<dbReference type="OrthoDB" id="499349at2"/>
<evidence type="ECO:0000313" key="8">
    <source>
        <dbReference type="Proteomes" id="UP000183015"/>
    </source>
</evidence>
<dbReference type="InterPro" id="IPR001867">
    <property type="entry name" value="OmpR/PhoB-type_DNA-bd"/>
</dbReference>
<evidence type="ECO:0000256" key="2">
    <source>
        <dbReference type="ARBA" id="ARBA00023012"/>
    </source>
</evidence>
<reference evidence="8" key="1">
    <citation type="submission" date="2016-10" db="EMBL/GenBank/DDBJ databases">
        <authorList>
            <person name="Varghese N."/>
        </authorList>
    </citation>
    <scope>NUCLEOTIDE SEQUENCE [LARGE SCALE GENOMIC DNA]</scope>
    <source>
        <strain evidence="8">DSM 45096 / BCRC 16803 / CGMCC 4.1857 / CIP 109030 / JCM 12277 / KCTC 19219 / NBRC 100920 / 33214</strain>
    </source>
</reference>
<evidence type="ECO:0000259" key="6">
    <source>
        <dbReference type="PROSITE" id="PS51755"/>
    </source>
</evidence>
<dbReference type="GO" id="GO:0000160">
    <property type="term" value="P:phosphorelay signal transduction system"/>
    <property type="evidence" value="ECO:0007669"/>
    <property type="project" value="UniProtKB-KW"/>
</dbReference>
<dbReference type="Pfam" id="PF00486">
    <property type="entry name" value="Trans_reg_C"/>
    <property type="match status" value="1"/>
</dbReference>
<dbReference type="InterPro" id="IPR011990">
    <property type="entry name" value="TPR-like_helical_dom_sf"/>
</dbReference>
<comment type="similarity">
    <text evidence="1">Belongs to the AfsR/DnrI/RedD regulatory family.</text>
</comment>
<dbReference type="SUPFAM" id="SSF52540">
    <property type="entry name" value="P-loop containing nucleoside triphosphate hydrolases"/>
    <property type="match status" value="1"/>
</dbReference>
<dbReference type="GO" id="GO:0006355">
    <property type="term" value="P:regulation of DNA-templated transcription"/>
    <property type="evidence" value="ECO:0007669"/>
    <property type="project" value="InterPro"/>
</dbReference>
<protein>
    <submittedName>
        <fullName evidence="7">Predicted ATPase</fullName>
    </submittedName>
</protein>
<proteinExistence type="inferred from homology"/>
<evidence type="ECO:0000256" key="3">
    <source>
        <dbReference type="ARBA" id="ARBA00023125"/>
    </source>
</evidence>
<dbReference type="InterPro" id="IPR005158">
    <property type="entry name" value="BTAD"/>
</dbReference>
<gene>
    <name evidence="7" type="ORF">SAMN05414137_103152</name>
</gene>
<dbReference type="SMART" id="SM00862">
    <property type="entry name" value="Trans_reg_C"/>
    <property type="match status" value="1"/>
</dbReference>
<dbReference type="AlphaFoldDB" id="A0A1H7J539"/>
<dbReference type="InterPro" id="IPR003593">
    <property type="entry name" value="AAA+_ATPase"/>
</dbReference>
<dbReference type="InterPro" id="IPR058852">
    <property type="entry name" value="HTH_77"/>
</dbReference>
<dbReference type="eggNOG" id="COG3903">
    <property type="taxonomic scope" value="Bacteria"/>
</dbReference>
<dbReference type="SMART" id="SM00382">
    <property type="entry name" value="AAA"/>
    <property type="match status" value="1"/>
</dbReference>
<evidence type="ECO:0000256" key="4">
    <source>
        <dbReference type="PROSITE-ProRule" id="PRU01091"/>
    </source>
</evidence>
<dbReference type="Pfam" id="PF03704">
    <property type="entry name" value="BTAD"/>
    <property type="match status" value="1"/>
</dbReference>
<dbReference type="SUPFAM" id="SSF48452">
    <property type="entry name" value="TPR-like"/>
    <property type="match status" value="2"/>
</dbReference>
<dbReference type="InterPro" id="IPR027417">
    <property type="entry name" value="P-loop_NTPase"/>
</dbReference>
<dbReference type="CDD" id="cd15831">
    <property type="entry name" value="BTAD"/>
    <property type="match status" value="1"/>
</dbReference>
<accession>A0A1H7J539</accession>
<dbReference type="Pfam" id="PF25872">
    <property type="entry name" value="HTH_77"/>
    <property type="match status" value="1"/>
</dbReference>
<feature type="domain" description="OmpR/PhoB-type" evidence="6">
    <location>
        <begin position="1"/>
        <end position="98"/>
    </location>
</feature>
<evidence type="ECO:0000313" key="7">
    <source>
        <dbReference type="EMBL" id="SEK69841.1"/>
    </source>
</evidence>
<dbReference type="PANTHER" id="PTHR47691">
    <property type="entry name" value="REGULATOR-RELATED"/>
    <property type="match status" value="1"/>
</dbReference>
<dbReference type="Gene3D" id="1.10.10.10">
    <property type="entry name" value="Winged helix-like DNA-binding domain superfamily/Winged helix DNA-binding domain"/>
    <property type="match status" value="1"/>
</dbReference>
<dbReference type="Gene3D" id="3.40.50.300">
    <property type="entry name" value="P-loop containing nucleotide triphosphate hydrolases"/>
    <property type="match status" value="1"/>
</dbReference>
<feature type="compositionally biased region" description="Gly residues" evidence="5">
    <location>
        <begin position="313"/>
        <end position="343"/>
    </location>
</feature>
<dbReference type="SUPFAM" id="SSF46894">
    <property type="entry name" value="C-terminal effector domain of the bipartite response regulators"/>
    <property type="match status" value="1"/>
</dbReference>
<keyword evidence="8" id="KW-1185">Reference proteome</keyword>
<dbReference type="PROSITE" id="PS51755">
    <property type="entry name" value="OMPR_PHOB"/>
    <property type="match status" value="1"/>
</dbReference>
<sequence>MGQNRQVRFGILGTTQAWTDDGGELPLGGPGRRALLALLLLDAGRTVTTERLIDGLYGEEPPGNVGNALQSQVSRLRTTLRPVGVGIEGGPGGYRALTAPDEVDAHAFSRLVADGEAALARTDAAQAFTALTAALGLWRGEPLSDVGGAPFAAGQVVRLAELRLTAVEARAEAGLALGRARELIAELRSAVAEEPLREPLTALLMRALYAADRPSDALAAFAALRETLADSLGADPSPELADLHLSILRADPTLRAPRRDAGAAAGAAGPDAAPGAGPGAAFGAPGLAGSAAPGGGPGAAFGAPGAAAPGSGLRQGLGGRGAAGAPGSAVGGPDPGAAAGAGAGASSPGFDADHAPASVEGGPRSSNVPRDAFGDLGVVEVPIVLPRPLTSFVGREADIDGLAAALAHGRLVTLTGPGGTGKTRLALETAARHPGAGGACFADLSRVVDAATLDAALLGALGVREAGVLAAAGPGGGDAADRLAPALARRGELLLVLDNCEQIVAEAAALAERLLLACPQLRILATSREPLAVPGEHVRPLEPLPGPEALRLFAERAAAVRPGFDPRTQAPDDAAAVAEICRRLDGLPLAIELAAARLRLLTPRQIADRLDDRFRLLTGGSRTAQPRQQTLRAVVAWSWDLLPEAERTMLRRVSVFAGGWSLPAAEAVCGTGPETLDLLGALVDKSLVVAYQPDSVGEMRYRMLETVRAYAADQLAAADEQRERADVHLDHFLRLAETAEPLLRTADQLDWLALLAADHDNLNAALRHATATDTDRALDLLACLSSYWMLRGLRTEGRVPAQRLLAAIGGEVPPGREQQFALAVLAAISGGMDTPELIGYIETCRPVMDRLMFEHPLRFPFLVVLWAPFVGVPDDVSMVEQNRLADELLTDPWYRALLHFGLAFQHWFLHADAASAERELTQGLQGFEQEGDRWGMVMSLMELARARGRQGDRSGASVHTDRALELAAELDSPEDMAELLWSRSELSLQAGDLASAEADLRRAVALVEPFGVSDNLASARLGLAQVARRRGAFAQAEELCAQALASRLVGWSSGEGIQASVQLELARVDLAQSRAAAVRARLREVESILRGGRNLPTYGELATVLAELALLEGEADLAAELLGTASVLAPRPNPAPTNPAFTRGAARNPREAVAFVTDLVTADL</sequence>
<dbReference type="Gene3D" id="1.25.40.10">
    <property type="entry name" value="Tetratricopeptide repeat domain"/>
    <property type="match status" value="2"/>
</dbReference>
<dbReference type="PRINTS" id="PR00364">
    <property type="entry name" value="DISEASERSIST"/>
</dbReference>
<dbReference type="PANTHER" id="PTHR47691:SF3">
    <property type="entry name" value="HTH-TYPE TRANSCRIPTIONAL REGULATOR RV0890C-RELATED"/>
    <property type="match status" value="1"/>
</dbReference>
<evidence type="ECO:0000256" key="1">
    <source>
        <dbReference type="ARBA" id="ARBA00005820"/>
    </source>
</evidence>
<dbReference type="GO" id="GO:0003677">
    <property type="term" value="F:DNA binding"/>
    <property type="evidence" value="ECO:0007669"/>
    <property type="project" value="UniProtKB-UniRule"/>
</dbReference>
<feature type="DNA-binding region" description="OmpR/PhoB-type" evidence="4">
    <location>
        <begin position="1"/>
        <end position="98"/>
    </location>
</feature>
<keyword evidence="3 4" id="KW-0238">DNA-binding</keyword>
<name>A0A1H7J539_STRJI</name>
<evidence type="ECO:0000256" key="5">
    <source>
        <dbReference type="SAM" id="MobiDB-lite"/>
    </source>
</evidence>
<dbReference type="Proteomes" id="UP000183015">
    <property type="component" value="Unassembled WGS sequence"/>
</dbReference>
<feature type="region of interest" description="Disordered" evidence="5">
    <location>
        <begin position="311"/>
        <end position="368"/>
    </location>
</feature>
<dbReference type="InterPro" id="IPR016032">
    <property type="entry name" value="Sig_transdc_resp-reg_C-effctor"/>
</dbReference>
<dbReference type="SMART" id="SM01043">
    <property type="entry name" value="BTAD"/>
    <property type="match status" value="1"/>
</dbReference>
<keyword evidence="2" id="KW-0902">Two-component regulatory system</keyword>
<organism evidence="7 8">
    <name type="scientific">Streptacidiphilus jiangxiensis</name>
    <dbReference type="NCBI Taxonomy" id="235985"/>
    <lineage>
        <taxon>Bacteria</taxon>
        <taxon>Bacillati</taxon>
        <taxon>Actinomycetota</taxon>
        <taxon>Actinomycetes</taxon>
        <taxon>Kitasatosporales</taxon>
        <taxon>Streptomycetaceae</taxon>
        <taxon>Streptacidiphilus</taxon>
    </lineage>
</organism>
<dbReference type="InterPro" id="IPR036388">
    <property type="entry name" value="WH-like_DNA-bd_sf"/>
</dbReference>